<keyword evidence="9" id="KW-0274">FAD</keyword>
<protein>
    <recommendedName>
        <fullName evidence="13">NADPH--hemoprotein reductase</fullName>
        <ecNumber evidence="13">1.6.2.4</ecNumber>
    </recommendedName>
</protein>
<dbReference type="InterPro" id="IPR029039">
    <property type="entry name" value="Flavoprotein-like_sf"/>
</dbReference>
<dbReference type="SUPFAM" id="SSF48264">
    <property type="entry name" value="Cytochrome P450"/>
    <property type="match status" value="1"/>
</dbReference>
<sequence length="924" mass="102583">MSTLELAKAYYPIFKFTFAGETSIVINSVQLLSELCDETRFHKHVSSGLERIRAGTNDGLFTAHDNEKNWESAHRLLVPAFGPLRIREMFPQMNEIAQQLCLKWYRYGPRKPLNVADDFTRATLDTIALCAMGFRFNSFYTDGDFHPFINSMARFLKEAETQATLPSIVNLFRVGAKRQGKLDIELMRNVCRDIVNERRHSKTERQNDLLDTMLNSRDTSREGLSDESIIDNMVTFLIAGHETTSGLLSFAMYYLLKAPDAMAKARTEVDEVVGQAEVTVEHLSQLKYLTAVLRETLRLMPTAPGFSLTPYKREIIGGQYEVNPGDSLDVFLAAVHRDPAVYGSDAEEFRPERMLDDYFQRLPANAWKPFGNGKRSCIGRAFAWQEALMPDNLWVYATSRPGRRQPRTGFSTQAPNTTNQKIADIGGDSLGVQPATILYGSNSGTCEALARRLAVEINGKGTFLCLVQPMDAFEGQWLPKGQPVIIITGSYDGRPPDNARQFVSRLQALEGKQLEGVSYAVFGCGHRDWASTFHKVPTLVDDLMAQHGGTRISPRKATDTAEADPFAELEKWIDDSLWPGLEAAFDIAQHDSSDEAGSSTKISVRAPYTFRAGYEEAIVREVRVLTSGDAPKKIHVELELPDTIEYQPGDHLAILPINPSEMVQRVLSLFHVGSDSIIHVTSRTASGLPTDTPISAHDLLSGYVELNQVATPSGLRALGARSTSQRTTKDLEDLATHRYVPDVREKHLSLLDILENYPVPAYGLQQYIQMLPPLRPRQYTISSAPRLNPGCASLTVSVRNGTADGQPGKSTEGVASNYLMKSLPGSVVRVSLRQARPEFRLPDKGSAHPVIMVSAGSGIAPLRAFIQELSGRQKGEMPANAPPALLFFGCRGLHLDNLYRDEVERYEAKGIVTVFRAFSRVRRG</sequence>
<evidence type="ECO:0000256" key="13">
    <source>
        <dbReference type="ARBA" id="ARBA00023797"/>
    </source>
</evidence>
<keyword evidence="7" id="KW-0288">FMN</keyword>
<comment type="cofactor">
    <cofactor evidence="1">
        <name>FMN</name>
        <dbReference type="ChEBI" id="CHEBI:58210"/>
    </cofactor>
</comment>
<dbReference type="Gene3D" id="3.40.50.360">
    <property type="match status" value="1"/>
</dbReference>
<evidence type="ECO:0000256" key="5">
    <source>
        <dbReference type="ARBA" id="ARBA00022448"/>
    </source>
</evidence>
<evidence type="ECO:0000256" key="4">
    <source>
        <dbReference type="ARBA" id="ARBA00010018"/>
    </source>
</evidence>
<dbReference type="PROSITE" id="PS50902">
    <property type="entry name" value="FLAVODOXIN_LIKE"/>
    <property type="match status" value="1"/>
</dbReference>
<evidence type="ECO:0000256" key="2">
    <source>
        <dbReference type="ARBA" id="ARBA00001971"/>
    </source>
</evidence>
<evidence type="ECO:0000256" key="1">
    <source>
        <dbReference type="ARBA" id="ARBA00001917"/>
    </source>
</evidence>
<dbReference type="SUPFAM" id="SSF52343">
    <property type="entry name" value="Ferredoxin reductase-like, C-terminal NADP-linked domain"/>
    <property type="match status" value="1"/>
</dbReference>
<evidence type="ECO:0000256" key="12">
    <source>
        <dbReference type="ARBA" id="ARBA00023004"/>
    </source>
</evidence>
<dbReference type="Gene3D" id="1.20.990.10">
    <property type="entry name" value="NADPH-cytochrome p450 Reductase, Chain A, domain 3"/>
    <property type="match status" value="1"/>
</dbReference>
<dbReference type="InterPro" id="IPR008254">
    <property type="entry name" value="Flavodoxin/NO_synth"/>
</dbReference>
<evidence type="ECO:0000256" key="14">
    <source>
        <dbReference type="ARBA" id="ARBA00047827"/>
    </source>
</evidence>
<name>A0ABR4FX18_9EURO</name>
<gene>
    <name evidence="18" type="ORF">BJX66DRAFT_340902</name>
</gene>
<dbReference type="Gene3D" id="1.10.630.10">
    <property type="entry name" value="Cytochrome P450"/>
    <property type="match status" value="1"/>
</dbReference>
<evidence type="ECO:0000256" key="3">
    <source>
        <dbReference type="ARBA" id="ARBA00001974"/>
    </source>
</evidence>
<dbReference type="InterPro" id="IPR036396">
    <property type="entry name" value="Cyt_P450_sf"/>
</dbReference>
<dbReference type="InterPro" id="IPR023173">
    <property type="entry name" value="NADPH_Cyt_P450_Rdtase_alpha"/>
</dbReference>
<dbReference type="Pfam" id="PF00667">
    <property type="entry name" value="FAD_binding_1"/>
    <property type="match status" value="1"/>
</dbReference>
<evidence type="ECO:0000313" key="18">
    <source>
        <dbReference type="EMBL" id="KAL2787821.1"/>
    </source>
</evidence>
<evidence type="ECO:0000256" key="10">
    <source>
        <dbReference type="ARBA" id="ARBA00022857"/>
    </source>
</evidence>
<comment type="cofactor">
    <cofactor evidence="3">
        <name>FAD</name>
        <dbReference type="ChEBI" id="CHEBI:57692"/>
    </cofactor>
</comment>
<evidence type="ECO:0000256" key="9">
    <source>
        <dbReference type="ARBA" id="ARBA00022827"/>
    </source>
</evidence>
<keyword evidence="19" id="KW-1185">Reference proteome</keyword>
<keyword evidence="10" id="KW-0521">NADP</keyword>
<dbReference type="InterPro" id="IPR001128">
    <property type="entry name" value="Cyt_P450"/>
</dbReference>
<keyword evidence="11" id="KW-0560">Oxidoreductase</keyword>
<dbReference type="InterPro" id="IPR017927">
    <property type="entry name" value="FAD-bd_FR_type"/>
</dbReference>
<dbReference type="InterPro" id="IPR001433">
    <property type="entry name" value="OxRdtase_FAD/NAD-bd"/>
</dbReference>
<dbReference type="Pfam" id="PF00258">
    <property type="entry name" value="Flavodoxin_1"/>
    <property type="match status" value="1"/>
</dbReference>
<dbReference type="PANTHER" id="PTHR19384">
    <property type="entry name" value="NITRIC OXIDE SYNTHASE-RELATED"/>
    <property type="match status" value="1"/>
</dbReference>
<feature type="domain" description="Flavodoxin-like" evidence="16">
    <location>
        <begin position="435"/>
        <end position="577"/>
    </location>
</feature>
<dbReference type="SUPFAM" id="SSF52218">
    <property type="entry name" value="Flavoproteins"/>
    <property type="match status" value="1"/>
</dbReference>
<evidence type="ECO:0000256" key="15">
    <source>
        <dbReference type="ARBA" id="ARBA00049342"/>
    </source>
</evidence>
<dbReference type="Gene3D" id="3.40.50.80">
    <property type="entry name" value="Nucleotide-binding domain of ferredoxin-NADP reductase (FNR) module"/>
    <property type="match status" value="1"/>
</dbReference>
<dbReference type="InterPro" id="IPR003097">
    <property type="entry name" value="CysJ-like_FAD-binding"/>
</dbReference>
<comment type="similarity">
    <text evidence="4">In the N-terminal section; belongs to the cytochrome P450 family.</text>
</comment>
<dbReference type="Pfam" id="PF00067">
    <property type="entry name" value="p450"/>
    <property type="match status" value="1"/>
</dbReference>
<evidence type="ECO:0000259" key="17">
    <source>
        <dbReference type="PROSITE" id="PS51384"/>
    </source>
</evidence>
<comment type="catalytic activity">
    <reaction evidence="14">
        <text>an organic molecule + reduced [NADPH--hemoprotein reductase] + O2 = an alcohol + oxidized [NADPH--hemoprotein reductase] + H2O + H(+)</text>
        <dbReference type="Rhea" id="RHEA:17149"/>
        <dbReference type="Rhea" id="RHEA-COMP:11964"/>
        <dbReference type="Rhea" id="RHEA-COMP:11965"/>
        <dbReference type="ChEBI" id="CHEBI:15377"/>
        <dbReference type="ChEBI" id="CHEBI:15378"/>
        <dbReference type="ChEBI" id="CHEBI:15379"/>
        <dbReference type="ChEBI" id="CHEBI:30879"/>
        <dbReference type="ChEBI" id="CHEBI:57618"/>
        <dbReference type="ChEBI" id="CHEBI:58210"/>
        <dbReference type="ChEBI" id="CHEBI:142491"/>
        <dbReference type="EC" id="1.14.14.1"/>
    </reaction>
</comment>
<dbReference type="PANTHER" id="PTHR19384:SF127">
    <property type="entry name" value="BIFUNCTIONAL CYTOCHROME P450_NADPH--P450 REDUCTASE"/>
    <property type="match status" value="1"/>
</dbReference>
<dbReference type="EMBL" id="JBFTWV010000090">
    <property type="protein sequence ID" value="KAL2787821.1"/>
    <property type="molecule type" value="Genomic_DNA"/>
</dbReference>
<organism evidence="18 19">
    <name type="scientific">Aspergillus keveii</name>
    <dbReference type="NCBI Taxonomy" id="714993"/>
    <lineage>
        <taxon>Eukaryota</taxon>
        <taxon>Fungi</taxon>
        <taxon>Dikarya</taxon>
        <taxon>Ascomycota</taxon>
        <taxon>Pezizomycotina</taxon>
        <taxon>Eurotiomycetes</taxon>
        <taxon>Eurotiomycetidae</taxon>
        <taxon>Eurotiales</taxon>
        <taxon>Aspergillaceae</taxon>
        <taxon>Aspergillus</taxon>
        <taxon>Aspergillus subgen. Nidulantes</taxon>
    </lineage>
</organism>
<dbReference type="InterPro" id="IPR017938">
    <property type="entry name" value="Riboflavin_synthase-like_b-brl"/>
</dbReference>
<dbReference type="SUPFAM" id="SSF63380">
    <property type="entry name" value="Riboflavin synthase domain-like"/>
    <property type="match status" value="1"/>
</dbReference>
<keyword evidence="5" id="KW-0813">Transport</keyword>
<dbReference type="PRINTS" id="PR00369">
    <property type="entry name" value="FLAVODOXIN"/>
</dbReference>
<evidence type="ECO:0000256" key="6">
    <source>
        <dbReference type="ARBA" id="ARBA00022630"/>
    </source>
</evidence>
<evidence type="ECO:0000256" key="11">
    <source>
        <dbReference type="ARBA" id="ARBA00023002"/>
    </source>
</evidence>
<dbReference type="PROSITE" id="PS51384">
    <property type="entry name" value="FAD_FR"/>
    <property type="match status" value="1"/>
</dbReference>
<accession>A0ABR4FX18</accession>
<evidence type="ECO:0000256" key="7">
    <source>
        <dbReference type="ARBA" id="ARBA00022643"/>
    </source>
</evidence>
<dbReference type="InterPro" id="IPR001709">
    <property type="entry name" value="Flavoprot_Pyr_Nucl_cyt_Rdtase"/>
</dbReference>
<keyword evidence="12" id="KW-0408">Iron</keyword>
<dbReference type="PROSITE" id="PS00086">
    <property type="entry name" value="CYTOCHROME_P450"/>
    <property type="match status" value="1"/>
</dbReference>
<dbReference type="Pfam" id="PF00175">
    <property type="entry name" value="NAD_binding_1"/>
    <property type="match status" value="1"/>
</dbReference>
<dbReference type="EC" id="1.6.2.4" evidence="13"/>
<keyword evidence="8" id="KW-0479">Metal-binding</keyword>
<dbReference type="InterPro" id="IPR017972">
    <property type="entry name" value="Cyt_P450_CS"/>
</dbReference>
<reference evidence="18 19" key="1">
    <citation type="submission" date="2024-07" db="EMBL/GenBank/DDBJ databases">
        <title>Section-level genome sequencing and comparative genomics of Aspergillus sections Usti and Cavernicolus.</title>
        <authorList>
            <consortium name="Lawrence Berkeley National Laboratory"/>
            <person name="Nybo J.L."/>
            <person name="Vesth T.C."/>
            <person name="Theobald S."/>
            <person name="Frisvad J.C."/>
            <person name="Larsen T.O."/>
            <person name="Kjaerboelling I."/>
            <person name="Rothschild-Mancinelli K."/>
            <person name="Lyhne E.K."/>
            <person name="Kogle M.E."/>
            <person name="Barry K."/>
            <person name="Clum A."/>
            <person name="Na H."/>
            <person name="Ledsgaard L."/>
            <person name="Lin J."/>
            <person name="Lipzen A."/>
            <person name="Kuo A."/>
            <person name="Riley R."/>
            <person name="Mondo S."/>
            <person name="Labutti K."/>
            <person name="Haridas S."/>
            <person name="Pangalinan J."/>
            <person name="Salamov A.A."/>
            <person name="Simmons B.A."/>
            <person name="Magnuson J.K."/>
            <person name="Chen J."/>
            <person name="Drula E."/>
            <person name="Henrissat B."/>
            <person name="Wiebenga A."/>
            <person name="Lubbers R.J."/>
            <person name="Gomes A.C."/>
            <person name="Makela M.R."/>
            <person name="Stajich J."/>
            <person name="Grigoriev I.V."/>
            <person name="Mortensen U.H."/>
            <person name="De Vries R.P."/>
            <person name="Baker S.E."/>
            <person name="Andersen M.R."/>
        </authorList>
    </citation>
    <scope>NUCLEOTIDE SEQUENCE [LARGE SCALE GENOMIC DNA]</scope>
    <source>
        <strain evidence="18 19">CBS 209.92</strain>
    </source>
</reference>
<evidence type="ECO:0000313" key="19">
    <source>
        <dbReference type="Proteomes" id="UP001610563"/>
    </source>
</evidence>
<comment type="caution">
    <text evidence="18">The sequence shown here is derived from an EMBL/GenBank/DDBJ whole genome shotgun (WGS) entry which is preliminary data.</text>
</comment>
<dbReference type="PRINTS" id="PR00371">
    <property type="entry name" value="FPNCR"/>
</dbReference>
<feature type="domain" description="FAD-binding FR-type" evidence="17">
    <location>
        <begin position="612"/>
        <end position="842"/>
    </location>
</feature>
<dbReference type="CDD" id="cd11068">
    <property type="entry name" value="CYP120A1"/>
    <property type="match status" value="1"/>
</dbReference>
<dbReference type="Gene3D" id="2.40.30.10">
    <property type="entry name" value="Translation factors"/>
    <property type="match status" value="1"/>
</dbReference>
<proteinExistence type="inferred from homology"/>
<evidence type="ECO:0000259" key="16">
    <source>
        <dbReference type="PROSITE" id="PS50902"/>
    </source>
</evidence>
<comment type="cofactor">
    <cofactor evidence="2">
        <name>heme</name>
        <dbReference type="ChEBI" id="CHEBI:30413"/>
    </cofactor>
</comment>
<evidence type="ECO:0000256" key="8">
    <source>
        <dbReference type="ARBA" id="ARBA00022723"/>
    </source>
</evidence>
<dbReference type="InterPro" id="IPR001094">
    <property type="entry name" value="Flavdoxin-like"/>
</dbReference>
<dbReference type="InterPro" id="IPR039261">
    <property type="entry name" value="FNR_nucleotide-bd"/>
</dbReference>
<keyword evidence="6" id="KW-0285">Flavoprotein</keyword>
<dbReference type="Proteomes" id="UP001610563">
    <property type="component" value="Unassembled WGS sequence"/>
</dbReference>
<comment type="catalytic activity">
    <reaction evidence="15">
        <text>2 oxidized [cytochrome P450] + NADPH = 2 reduced [cytochrome P450] + NADP(+) + H(+)</text>
        <dbReference type="Rhea" id="RHEA:24040"/>
        <dbReference type="Rhea" id="RHEA-COMP:14627"/>
        <dbReference type="Rhea" id="RHEA-COMP:14628"/>
        <dbReference type="ChEBI" id="CHEBI:15378"/>
        <dbReference type="ChEBI" id="CHEBI:55376"/>
        <dbReference type="ChEBI" id="CHEBI:57783"/>
        <dbReference type="ChEBI" id="CHEBI:58349"/>
        <dbReference type="ChEBI" id="CHEBI:60344"/>
        <dbReference type="EC" id="1.6.2.4"/>
    </reaction>
</comment>